<keyword evidence="4 7" id="KW-1133">Transmembrane helix</keyword>
<feature type="transmembrane region" description="Helical" evidence="7">
    <location>
        <begin position="125"/>
        <end position="142"/>
    </location>
</feature>
<feature type="transmembrane region" description="Helical" evidence="7">
    <location>
        <begin position="291"/>
        <end position="313"/>
    </location>
</feature>
<keyword evidence="3 7" id="KW-0812">Transmembrane</keyword>
<protein>
    <submittedName>
        <fullName evidence="9">Fusaric acid resistance family protein</fullName>
    </submittedName>
</protein>
<feature type="transmembrane region" description="Helical" evidence="7">
    <location>
        <begin position="99"/>
        <end position="118"/>
    </location>
</feature>
<dbReference type="Pfam" id="PF13515">
    <property type="entry name" value="FUSC_2"/>
    <property type="match status" value="1"/>
</dbReference>
<evidence type="ECO:0000313" key="9">
    <source>
        <dbReference type="EMBL" id="TQJ13864.1"/>
    </source>
</evidence>
<feature type="transmembrane region" description="Helical" evidence="7">
    <location>
        <begin position="343"/>
        <end position="362"/>
    </location>
</feature>
<feature type="transmembrane region" description="Helical" evidence="7">
    <location>
        <begin position="73"/>
        <end position="93"/>
    </location>
</feature>
<evidence type="ECO:0000313" key="10">
    <source>
        <dbReference type="Proteomes" id="UP000320806"/>
    </source>
</evidence>
<keyword evidence="10" id="KW-1185">Reference proteome</keyword>
<dbReference type="PANTHER" id="PTHR30509">
    <property type="entry name" value="P-HYDROXYBENZOIC ACID EFFLUX PUMP SUBUNIT-RELATED"/>
    <property type="match status" value="1"/>
</dbReference>
<name>A0A542EEW6_9MICO</name>
<feature type="domain" description="Integral membrane bound transporter" evidence="8">
    <location>
        <begin position="306"/>
        <end position="433"/>
    </location>
</feature>
<dbReference type="InterPro" id="IPR049453">
    <property type="entry name" value="Memb_transporter_dom"/>
</dbReference>
<comment type="subcellular location">
    <subcellularLocation>
        <location evidence="1">Cell membrane</location>
        <topology evidence="1">Multi-pass membrane protein</topology>
    </subcellularLocation>
</comment>
<comment type="caution">
    <text evidence="9">The sequence shown here is derived from an EMBL/GenBank/DDBJ whole genome shotgun (WGS) entry which is preliminary data.</text>
</comment>
<keyword evidence="2" id="KW-1003">Cell membrane</keyword>
<evidence type="ECO:0000256" key="5">
    <source>
        <dbReference type="ARBA" id="ARBA00023136"/>
    </source>
</evidence>
<dbReference type="Proteomes" id="UP000320806">
    <property type="component" value="Unassembled WGS sequence"/>
</dbReference>
<feature type="transmembrane region" description="Helical" evidence="7">
    <location>
        <begin position="40"/>
        <end position="61"/>
    </location>
</feature>
<evidence type="ECO:0000256" key="1">
    <source>
        <dbReference type="ARBA" id="ARBA00004651"/>
    </source>
</evidence>
<dbReference type="EMBL" id="VFMO01000001">
    <property type="protein sequence ID" value="TQJ13864.1"/>
    <property type="molecule type" value="Genomic_DNA"/>
</dbReference>
<evidence type="ECO:0000256" key="2">
    <source>
        <dbReference type="ARBA" id="ARBA00022475"/>
    </source>
</evidence>
<evidence type="ECO:0000256" key="3">
    <source>
        <dbReference type="ARBA" id="ARBA00022692"/>
    </source>
</evidence>
<evidence type="ECO:0000256" key="4">
    <source>
        <dbReference type="ARBA" id="ARBA00022989"/>
    </source>
</evidence>
<proteinExistence type="inferred from homology"/>
<evidence type="ECO:0000256" key="6">
    <source>
        <dbReference type="ARBA" id="ARBA00043993"/>
    </source>
</evidence>
<evidence type="ECO:0000259" key="8">
    <source>
        <dbReference type="Pfam" id="PF13515"/>
    </source>
</evidence>
<dbReference type="GO" id="GO:0005886">
    <property type="term" value="C:plasma membrane"/>
    <property type="evidence" value="ECO:0007669"/>
    <property type="project" value="UniProtKB-SubCell"/>
</dbReference>
<comment type="similarity">
    <text evidence="6">Belongs to the YccS/YhfK family.</text>
</comment>
<sequence length="586" mass="63247">MAIGLSTAGSHLSALAEIKSAPGQWKVALRATAMTTVTVLVVWATLGKELALLSIIGSFIGNTAIRRPWRARLHILLWMDAAYLIGCAIAVLIGDNPVLFTLSMTAIAMTAVLGYNALMADPPGPMFLIIGPAIASYLPTIGVGAWQVMAVCALSCLVASVTTLVLHPRAKESAETLAVAKAADAVEDLTEATDKASDDALELARLRDAAYAEVLAASMTLAEASGRNPVGRQWHSLLIELRKLHFEVIDEVAERWLPGAVVEVEAGAQRRYLGAPPVEYMLRWGLSPRSLPWLAARRIGMAIALTCAVSYGLQLHHPFWAVMTTALVMSLGTDRLSLTHRGLHRMLGTLAGIVVFIGVHALHPPLEAAIAICLVLVFLVQWTAVRNYAIAAFFVTPMALLVTTTSNEGQAVGDVVGERIIDTLIGVGVSLLVMWATDRRAPIALVRRQFRRVLRVTADLLELLAAGDQASETGFRVRRDLAYEQLQAARILKIAQEDLPVTLGSWSRVEITVNQLVFTALVACWLRDPTEHLDAAGMATRLRTVIRELPPVSTRLVDADQLCEQLDTVLGIGAPQLPLRTVQADD</sequence>
<evidence type="ECO:0000256" key="7">
    <source>
        <dbReference type="SAM" id="Phobius"/>
    </source>
</evidence>
<reference evidence="9 10" key="1">
    <citation type="submission" date="2019-06" db="EMBL/GenBank/DDBJ databases">
        <title>Sequencing the genomes of 1000 actinobacteria strains.</title>
        <authorList>
            <person name="Klenk H.-P."/>
        </authorList>
    </citation>
    <scope>NUCLEOTIDE SEQUENCE [LARGE SCALE GENOMIC DNA]</scope>
    <source>
        <strain evidence="9 10">DSM 19828</strain>
    </source>
</reference>
<dbReference type="AlphaFoldDB" id="A0A542EEW6"/>
<dbReference type="OrthoDB" id="4775591at2"/>
<accession>A0A542EEW6</accession>
<organism evidence="9 10">
    <name type="scientific">Yimella lutea</name>
    <dbReference type="NCBI Taxonomy" id="587872"/>
    <lineage>
        <taxon>Bacteria</taxon>
        <taxon>Bacillati</taxon>
        <taxon>Actinomycetota</taxon>
        <taxon>Actinomycetes</taxon>
        <taxon>Micrococcales</taxon>
        <taxon>Dermacoccaceae</taxon>
        <taxon>Yimella</taxon>
    </lineage>
</organism>
<keyword evidence="5 7" id="KW-0472">Membrane</keyword>
<feature type="transmembrane region" description="Helical" evidence="7">
    <location>
        <begin position="368"/>
        <end position="385"/>
    </location>
</feature>
<dbReference type="PANTHER" id="PTHR30509:SF9">
    <property type="entry name" value="MULTIDRUG RESISTANCE PROTEIN MDTO"/>
    <property type="match status" value="1"/>
</dbReference>
<dbReference type="RefSeq" id="WP_141927839.1">
    <property type="nucleotide sequence ID" value="NZ_BAABCI010000002.1"/>
</dbReference>
<gene>
    <name evidence="9" type="ORF">FB459_1300</name>
</gene>